<feature type="domain" description="Macro" evidence="1">
    <location>
        <begin position="14"/>
        <end position="204"/>
    </location>
</feature>
<dbReference type="InterPro" id="IPR043472">
    <property type="entry name" value="Macro_dom-like"/>
</dbReference>
<dbReference type="InterPro" id="IPR002589">
    <property type="entry name" value="Macro_dom"/>
</dbReference>
<dbReference type="Gene3D" id="3.40.220.10">
    <property type="entry name" value="Leucine Aminopeptidase, subunit E, domain 1"/>
    <property type="match status" value="1"/>
</dbReference>
<protein>
    <submittedName>
        <fullName evidence="2">Appr-1-p processing protein</fullName>
    </submittedName>
</protein>
<reference evidence="2 3" key="1">
    <citation type="submission" date="2019-04" db="EMBL/GenBank/DDBJ databases">
        <title>Taxonomy of novel Haliea sp. from mangrove soil of West Coast of India.</title>
        <authorList>
            <person name="Verma A."/>
            <person name="Kumar P."/>
            <person name="Krishnamurthi S."/>
        </authorList>
    </citation>
    <scope>NUCLEOTIDE SEQUENCE [LARGE SCALE GENOMIC DNA]</scope>
    <source>
        <strain evidence="2 3">SAOS-164</strain>
    </source>
</reference>
<name>A0A4Z0LTV6_9GAMM</name>
<comment type="caution">
    <text evidence="2">The sequence shown here is derived from an EMBL/GenBank/DDBJ whole genome shotgun (WGS) entry which is preliminary data.</text>
</comment>
<dbReference type="EMBL" id="SRLE01000022">
    <property type="protein sequence ID" value="TGD70712.1"/>
    <property type="molecule type" value="Genomic_DNA"/>
</dbReference>
<dbReference type="AlphaFoldDB" id="A0A4Z0LTV6"/>
<dbReference type="RefSeq" id="WP_135446622.1">
    <property type="nucleotide sequence ID" value="NZ_SRLE01000022.1"/>
</dbReference>
<evidence type="ECO:0000259" key="1">
    <source>
        <dbReference type="PROSITE" id="PS51154"/>
    </source>
</evidence>
<dbReference type="PROSITE" id="PS51154">
    <property type="entry name" value="MACRO"/>
    <property type="match status" value="1"/>
</dbReference>
<gene>
    <name evidence="2" type="ORF">E4634_20845</name>
</gene>
<accession>A0A4Z0LTV6</accession>
<evidence type="ECO:0000313" key="2">
    <source>
        <dbReference type="EMBL" id="TGD70712.1"/>
    </source>
</evidence>
<dbReference type="SMART" id="SM00506">
    <property type="entry name" value="A1pp"/>
    <property type="match status" value="1"/>
</dbReference>
<keyword evidence="3" id="KW-1185">Reference proteome</keyword>
<dbReference type="Pfam" id="PF01661">
    <property type="entry name" value="Macro"/>
    <property type="match status" value="1"/>
</dbReference>
<dbReference type="OrthoDB" id="9780211at2"/>
<proteinExistence type="predicted"/>
<dbReference type="Proteomes" id="UP000298050">
    <property type="component" value="Unassembled WGS sequence"/>
</dbReference>
<evidence type="ECO:0000313" key="3">
    <source>
        <dbReference type="Proteomes" id="UP000298050"/>
    </source>
</evidence>
<dbReference type="SUPFAM" id="SSF52949">
    <property type="entry name" value="Macro domain-like"/>
    <property type="match status" value="1"/>
</dbReference>
<organism evidence="2 3">
    <name type="scientific">Mangrovimicrobium sediminis</name>
    <dbReference type="NCBI Taxonomy" id="2562682"/>
    <lineage>
        <taxon>Bacteria</taxon>
        <taxon>Pseudomonadati</taxon>
        <taxon>Pseudomonadota</taxon>
        <taxon>Gammaproteobacteria</taxon>
        <taxon>Cellvibrionales</taxon>
        <taxon>Halieaceae</taxon>
        <taxon>Mangrovimicrobium</taxon>
    </lineage>
</organism>
<sequence length="204" mass="22646">MIRIKLVAIEEDLHNAWRKHCADLDCVEIVCGSILDVKCDAVVSPANSFGFMDGGIDLAYSNHFGWGVQSRLQEIIRARHHGQLLVGQAELVPTENEEVPFLIAAPTMRVPQSLHNSPNPYLAMRAVLILIKHGQHEMKAISEMINTIAVPGLGTGVGEINPIVCAKQIRHAVEEVLYEKHEFPESWFSAQELHYSLVVAPRNA</sequence>